<feature type="domain" description="Acyl-CoA thioesterase-like C-terminal" evidence="1">
    <location>
        <begin position="1"/>
        <end position="34"/>
    </location>
</feature>
<evidence type="ECO:0000313" key="3">
    <source>
        <dbReference type="Proteomes" id="UP000053424"/>
    </source>
</evidence>
<organism evidence="2 3">
    <name type="scientific">Hebeloma cylindrosporum</name>
    <dbReference type="NCBI Taxonomy" id="76867"/>
    <lineage>
        <taxon>Eukaryota</taxon>
        <taxon>Fungi</taxon>
        <taxon>Dikarya</taxon>
        <taxon>Basidiomycota</taxon>
        <taxon>Agaricomycotina</taxon>
        <taxon>Agaricomycetes</taxon>
        <taxon>Agaricomycetidae</taxon>
        <taxon>Agaricales</taxon>
        <taxon>Agaricineae</taxon>
        <taxon>Hymenogastraceae</taxon>
        <taxon>Hebeloma</taxon>
    </lineage>
</organism>
<dbReference type="Pfam" id="PF20789">
    <property type="entry name" value="4HBT_3C"/>
    <property type="match status" value="1"/>
</dbReference>
<protein>
    <recommendedName>
        <fullName evidence="1">Acyl-CoA thioesterase-like C-terminal domain-containing protein</fullName>
    </recommendedName>
</protein>
<keyword evidence="3" id="KW-1185">Reference proteome</keyword>
<name>A0A0C3CW58_HEBCY</name>
<evidence type="ECO:0000259" key="1">
    <source>
        <dbReference type="Pfam" id="PF20789"/>
    </source>
</evidence>
<dbReference type="EMBL" id="KN831769">
    <property type="protein sequence ID" value="KIM48384.1"/>
    <property type="molecule type" value="Genomic_DNA"/>
</dbReference>
<dbReference type="OrthoDB" id="68328at2759"/>
<reference evidence="2 3" key="1">
    <citation type="submission" date="2014-04" db="EMBL/GenBank/DDBJ databases">
        <authorList>
            <consortium name="DOE Joint Genome Institute"/>
            <person name="Kuo A."/>
            <person name="Gay G."/>
            <person name="Dore J."/>
            <person name="Kohler A."/>
            <person name="Nagy L.G."/>
            <person name="Floudas D."/>
            <person name="Copeland A."/>
            <person name="Barry K.W."/>
            <person name="Cichocki N."/>
            <person name="Veneault-Fourrey C."/>
            <person name="LaButti K."/>
            <person name="Lindquist E.A."/>
            <person name="Lipzen A."/>
            <person name="Lundell T."/>
            <person name="Morin E."/>
            <person name="Murat C."/>
            <person name="Sun H."/>
            <person name="Tunlid A."/>
            <person name="Henrissat B."/>
            <person name="Grigoriev I.V."/>
            <person name="Hibbett D.S."/>
            <person name="Martin F."/>
            <person name="Nordberg H.P."/>
            <person name="Cantor M.N."/>
            <person name="Hua S.X."/>
        </authorList>
    </citation>
    <scope>NUCLEOTIDE SEQUENCE [LARGE SCALE GENOMIC DNA]</scope>
    <source>
        <strain evidence="3">h7</strain>
    </source>
</reference>
<gene>
    <name evidence="2" type="ORF">M413DRAFT_62718</name>
</gene>
<proteinExistence type="predicted"/>
<reference evidence="3" key="2">
    <citation type="submission" date="2015-01" db="EMBL/GenBank/DDBJ databases">
        <title>Evolutionary Origins and Diversification of the Mycorrhizal Mutualists.</title>
        <authorList>
            <consortium name="DOE Joint Genome Institute"/>
            <consortium name="Mycorrhizal Genomics Consortium"/>
            <person name="Kohler A."/>
            <person name="Kuo A."/>
            <person name="Nagy L.G."/>
            <person name="Floudas D."/>
            <person name="Copeland A."/>
            <person name="Barry K.W."/>
            <person name="Cichocki N."/>
            <person name="Veneault-Fourrey C."/>
            <person name="LaButti K."/>
            <person name="Lindquist E.A."/>
            <person name="Lipzen A."/>
            <person name="Lundell T."/>
            <person name="Morin E."/>
            <person name="Murat C."/>
            <person name="Riley R."/>
            <person name="Ohm R."/>
            <person name="Sun H."/>
            <person name="Tunlid A."/>
            <person name="Henrissat B."/>
            <person name="Grigoriev I.V."/>
            <person name="Hibbett D.S."/>
            <person name="Martin F."/>
        </authorList>
    </citation>
    <scope>NUCLEOTIDE SEQUENCE [LARGE SCALE GENOMIC DNA]</scope>
    <source>
        <strain evidence="3">h7</strain>
    </source>
</reference>
<dbReference type="STRING" id="686832.A0A0C3CW58"/>
<dbReference type="Proteomes" id="UP000053424">
    <property type="component" value="Unassembled WGS sequence"/>
</dbReference>
<dbReference type="HOGENOM" id="CLU_2590029_0_0_1"/>
<evidence type="ECO:0000313" key="2">
    <source>
        <dbReference type="EMBL" id="KIM48384.1"/>
    </source>
</evidence>
<dbReference type="AlphaFoldDB" id="A0A0C3CW58"/>
<sequence>MDCPRGGSGRGIVHGRMFTRSGTLVAVTTQEGVVRADIRGPAPPITPAKLCLDHCLTSAPPFEFIRLPGLAETSRIYPSF</sequence>
<dbReference type="InterPro" id="IPR029069">
    <property type="entry name" value="HotDog_dom_sf"/>
</dbReference>
<dbReference type="InterPro" id="IPR049450">
    <property type="entry name" value="ACOT8-like_C"/>
</dbReference>
<dbReference type="Gene3D" id="3.10.129.10">
    <property type="entry name" value="Hotdog Thioesterase"/>
    <property type="match status" value="1"/>
</dbReference>
<dbReference type="SUPFAM" id="SSF54637">
    <property type="entry name" value="Thioesterase/thiol ester dehydrase-isomerase"/>
    <property type="match status" value="1"/>
</dbReference>
<accession>A0A0C3CW58</accession>